<dbReference type="InterPro" id="IPR003362">
    <property type="entry name" value="Bact_transf"/>
</dbReference>
<organism evidence="9 10">
    <name type="scientific">Streptomyces iconiensis</name>
    <dbReference type="NCBI Taxonomy" id="1384038"/>
    <lineage>
        <taxon>Bacteria</taxon>
        <taxon>Bacillati</taxon>
        <taxon>Actinomycetota</taxon>
        <taxon>Actinomycetes</taxon>
        <taxon>Kitasatosporales</taxon>
        <taxon>Streptomycetaceae</taxon>
        <taxon>Streptomyces</taxon>
    </lineage>
</organism>
<comment type="similarity">
    <text evidence="2">Belongs to the bacterial sugar transferase family.</text>
</comment>
<keyword evidence="4 7" id="KW-0812">Transmembrane</keyword>
<evidence type="ECO:0000256" key="5">
    <source>
        <dbReference type="ARBA" id="ARBA00022989"/>
    </source>
</evidence>
<evidence type="ECO:0000256" key="1">
    <source>
        <dbReference type="ARBA" id="ARBA00004141"/>
    </source>
</evidence>
<reference evidence="9 10" key="1">
    <citation type="submission" date="2023-05" db="EMBL/GenBank/DDBJ databases">
        <title>Streptantibioticus silvisoli sp. nov., acidotolerant actinomycetes 1 from pine litter.</title>
        <authorList>
            <person name="Swiecimska M."/>
            <person name="Golinska P."/>
            <person name="Sangal V."/>
            <person name="Wachnowicz B."/>
            <person name="Goodfellow M."/>
        </authorList>
    </citation>
    <scope>NUCLEOTIDE SEQUENCE [LARGE SCALE GENOMIC DNA]</scope>
    <source>
        <strain evidence="9 10">DSM 42109</strain>
    </source>
</reference>
<gene>
    <name evidence="9" type="ORF">NMN56_016290</name>
</gene>
<evidence type="ECO:0000256" key="3">
    <source>
        <dbReference type="ARBA" id="ARBA00022679"/>
    </source>
</evidence>
<feature type="domain" description="Bacterial sugar transferase" evidence="8">
    <location>
        <begin position="278"/>
        <end position="465"/>
    </location>
</feature>
<dbReference type="NCBIfam" id="TIGR03025">
    <property type="entry name" value="EPS_sugtrans"/>
    <property type="match status" value="1"/>
</dbReference>
<evidence type="ECO:0000256" key="4">
    <source>
        <dbReference type="ARBA" id="ARBA00022692"/>
    </source>
</evidence>
<dbReference type="InterPro" id="IPR017475">
    <property type="entry name" value="EPS_sugar_tfrase"/>
</dbReference>
<evidence type="ECO:0000256" key="6">
    <source>
        <dbReference type="ARBA" id="ARBA00023136"/>
    </source>
</evidence>
<keyword evidence="5 7" id="KW-1133">Transmembrane helix</keyword>
<protein>
    <submittedName>
        <fullName evidence="9">Sugar transferase</fullName>
        <ecNumber evidence="9">2.7.8.-</ecNumber>
    </submittedName>
</protein>
<keyword evidence="10" id="KW-1185">Reference proteome</keyword>
<dbReference type="EMBL" id="JANCPR020000014">
    <property type="protein sequence ID" value="MDJ1133494.1"/>
    <property type="molecule type" value="Genomic_DNA"/>
</dbReference>
<dbReference type="PANTHER" id="PTHR30576:SF10">
    <property type="entry name" value="SLL5057 PROTEIN"/>
    <property type="match status" value="1"/>
</dbReference>
<sequence>MPRRSRTDKSRWYRPVALVTDMLGAGVPVAFLFQDARQPHTPLATLTVCVAWLCVLTVHQRYGLRRLGETRGLLPTLHDWLTLVGLLAMLRVVTGESSPPAVALLAVTPAPVLTALCRSLTHRHLVAQRRQAHAVHRALVVGEAGPVDRVVAQLASRTDHPYVVIGAVHVGEVPSHSGVPEAGQLEAAPSGGDGDGQAVLAAARSHSAGTVLVVPGSLLCGERLRALSWAVQDAGLPLVIASGLADVALRRVRPATAAGLHLLHVEPPVRRGPQMVVKSALDRLGAALGLVALAPLLGLIALVVRLDSAGPALYRQTRVGHRGVPFTMWKFRSMAPGADLLRAGLDAVNEVDGPLFKMRADPRVTRVGRVLRRTSLDELPQLVNVLRGEMSLVGPRPPLPAEVAAYERPALRRLLVKPGLTGPWQVSGRSDLSWDETLALDLRYADNWSLTGDLDLLARTMRAVVDGRGAY</sequence>
<comment type="caution">
    <text evidence="9">The sequence shown here is derived from an EMBL/GenBank/DDBJ whole genome shotgun (WGS) entry which is preliminary data.</text>
</comment>
<keyword evidence="6 7" id="KW-0472">Membrane</keyword>
<dbReference type="Pfam" id="PF02397">
    <property type="entry name" value="Bac_transf"/>
    <property type="match status" value="1"/>
</dbReference>
<feature type="transmembrane region" description="Helical" evidence="7">
    <location>
        <begin position="12"/>
        <end position="33"/>
    </location>
</feature>
<proteinExistence type="inferred from homology"/>
<keyword evidence="3 9" id="KW-0808">Transferase</keyword>
<evidence type="ECO:0000256" key="7">
    <source>
        <dbReference type="SAM" id="Phobius"/>
    </source>
</evidence>
<feature type="transmembrane region" description="Helical" evidence="7">
    <location>
        <begin position="284"/>
        <end position="304"/>
    </location>
</feature>
<dbReference type="Proteomes" id="UP001214441">
    <property type="component" value="Unassembled WGS sequence"/>
</dbReference>
<evidence type="ECO:0000256" key="2">
    <source>
        <dbReference type="ARBA" id="ARBA00006464"/>
    </source>
</evidence>
<comment type="subcellular location">
    <subcellularLocation>
        <location evidence="1">Membrane</location>
        <topology evidence="1">Multi-pass membrane protein</topology>
    </subcellularLocation>
</comment>
<evidence type="ECO:0000259" key="8">
    <source>
        <dbReference type="Pfam" id="PF02397"/>
    </source>
</evidence>
<evidence type="ECO:0000313" key="10">
    <source>
        <dbReference type="Proteomes" id="UP001214441"/>
    </source>
</evidence>
<accession>A0ABT6ZXF8</accession>
<evidence type="ECO:0000313" key="9">
    <source>
        <dbReference type="EMBL" id="MDJ1133494.1"/>
    </source>
</evidence>
<name>A0ABT6ZXF8_9ACTN</name>
<dbReference type="GO" id="GO:0016740">
    <property type="term" value="F:transferase activity"/>
    <property type="evidence" value="ECO:0007669"/>
    <property type="project" value="UniProtKB-KW"/>
</dbReference>
<dbReference type="PANTHER" id="PTHR30576">
    <property type="entry name" value="COLANIC BIOSYNTHESIS UDP-GLUCOSE LIPID CARRIER TRANSFERASE"/>
    <property type="match status" value="1"/>
</dbReference>
<dbReference type="EC" id="2.7.8.-" evidence="9"/>
<feature type="transmembrane region" description="Helical" evidence="7">
    <location>
        <begin position="39"/>
        <end position="58"/>
    </location>
</feature>